<organism evidence="2 3">
    <name type="scientific">Coniophora puteana (strain RWD-64-598)</name>
    <name type="common">Brown rot fungus</name>
    <dbReference type="NCBI Taxonomy" id="741705"/>
    <lineage>
        <taxon>Eukaryota</taxon>
        <taxon>Fungi</taxon>
        <taxon>Dikarya</taxon>
        <taxon>Basidiomycota</taxon>
        <taxon>Agaricomycotina</taxon>
        <taxon>Agaricomycetes</taxon>
        <taxon>Agaricomycetidae</taxon>
        <taxon>Boletales</taxon>
        <taxon>Coniophorineae</taxon>
        <taxon>Coniophoraceae</taxon>
        <taxon>Coniophora</taxon>
    </lineage>
</organism>
<dbReference type="InterPro" id="IPR046521">
    <property type="entry name" value="DUF6698"/>
</dbReference>
<dbReference type="Proteomes" id="UP000053558">
    <property type="component" value="Unassembled WGS sequence"/>
</dbReference>
<feature type="region of interest" description="Disordered" evidence="1">
    <location>
        <begin position="470"/>
        <end position="548"/>
    </location>
</feature>
<evidence type="ECO:0000313" key="2">
    <source>
        <dbReference type="EMBL" id="EIW77892.1"/>
    </source>
</evidence>
<dbReference type="EMBL" id="JH711583">
    <property type="protein sequence ID" value="EIW77892.1"/>
    <property type="molecule type" value="Genomic_DNA"/>
</dbReference>
<feature type="compositionally biased region" description="Acidic residues" evidence="1">
    <location>
        <begin position="27"/>
        <end position="40"/>
    </location>
</feature>
<dbReference type="GeneID" id="19203698"/>
<accession>A0A5M3MFA6</accession>
<proteinExistence type="predicted"/>
<name>A0A5M3MFA6_CONPW</name>
<sequence>MSDSNAVVEDFAAAMRDIESSSSSEEKSDEEEDANGDGDAADNRNQETTEETMAQTRVMSVDADTAPVPQLRSGLKYAQGQCTKGHSTILELRRRIKELEDELALAKSKKKPTSIETKVKDAGRQFVYLFRIIPPDYLFPLRGVEPLDPRHPSRFKDAEKRRRCLVTEFVKFLSPELRKAVSSYSSFQSKFLEGARSEIGIFVNAIKSQYPRIYTGLGISERGLSTAENLPKDPMVKWLLEDPFAPDEGSASSESADNEDKDEEVDVVPTFPRILFQDPSLPDGDELFRQQALINAAKGALFGQSSLTGRGGSGGPRPRAIRWKMKGTTPGLICALAVLVIHRLTADTDFNATGKSTHINWEARFDEYLAVLNRNPDWTDKLLAFWDSILFPKSGSAKTATRTTPRDPIDRANSLFDKIQARIASSEPEPSNATDSADSAALQQQINQLSISDANGAVDAAPVVSGARARSVRASPAPSTPLGQEPLSSASAAPLEKAPTPVPAQVDVLATKPARRTRQTARAAQDEDQESSSKVKRSAGSAKRNRGT</sequence>
<evidence type="ECO:0000256" key="1">
    <source>
        <dbReference type="SAM" id="MobiDB-lite"/>
    </source>
</evidence>
<evidence type="ECO:0000313" key="3">
    <source>
        <dbReference type="Proteomes" id="UP000053558"/>
    </source>
</evidence>
<reference evidence="3" key="1">
    <citation type="journal article" date="2012" name="Science">
        <title>The Paleozoic origin of enzymatic lignin decomposition reconstructed from 31 fungal genomes.</title>
        <authorList>
            <person name="Floudas D."/>
            <person name="Binder M."/>
            <person name="Riley R."/>
            <person name="Barry K."/>
            <person name="Blanchette R.A."/>
            <person name="Henrissat B."/>
            <person name="Martinez A.T."/>
            <person name="Otillar R."/>
            <person name="Spatafora J.W."/>
            <person name="Yadav J.S."/>
            <person name="Aerts A."/>
            <person name="Benoit I."/>
            <person name="Boyd A."/>
            <person name="Carlson A."/>
            <person name="Copeland A."/>
            <person name="Coutinho P.M."/>
            <person name="de Vries R.P."/>
            <person name="Ferreira P."/>
            <person name="Findley K."/>
            <person name="Foster B."/>
            <person name="Gaskell J."/>
            <person name="Glotzer D."/>
            <person name="Gorecki P."/>
            <person name="Heitman J."/>
            <person name="Hesse C."/>
            <person name="Hori C."/>
            <person name="Igarashi K."/>
            <person name="Jurgens J.A."/>
            <person name="Kallen N."/>
            <person name="Kersten P."/>
            <person name="Kohler A."/>
            <person name="Kuees U."/>
            <person name="Kumar T.K.A."/>
            <person name="Kuo A."/>
            <person name="LaButti K."/>
            <person name="Larrondo L.F."/>
            <person name="Lindquist E."/>
            <person name="Ling A."/>
            <person name="Lombard V."/>
            <person name="Lucas S."/>
            <person name="Lundell T."/>
            <person name="Martin R."/>
            <person name="McLaughlin D.J."/>
            <person name="Morgenstern I."/>
            <person name="Morin E."/>
            <person name="Murat C."/>
            <person name="Nagy L.G."/>
            <person name="Nolan M."/>
            <person name="Ohm R.A."/>
            <person name="Patyshakuliyeva A."/>
            <person name="Rokas A."/>
            <person name="Ruiz-Duenas F.J."/>
            <person name="Sabat G."/>
            <person name="Salamov A."/>
            <person name="Samejima M."/>
            <person name="Schmutz J."/>
            <person name="Slot J.C."/>
            <person name="St John F."/>
            <person name="Stenlid J."/>
            <person name="Sun H."/>
            <person name="Sun S."/>
            <person name="Syed K."/>
            <person name="Tsang A."/>
            <person name="Wiebenga A."/>
            <person name="Young D."/>
            <person name="Pisabarro A."/>
            <person name="Eastwood D.C."/>
            <person name="Martin F."/>
            <person name="Cullen D."/>
            <person name="Grigoriev I.V."/>
            <person name="Hibbett D.S."/>
        </authorList>
    </citation>
    <scope>NUCLEOTIDE SEQUENCE [LARGE SCALE GENOMIC DNA]</scope>
    <source>
        <strain evidence="3">RWD-64-598 SS2</strain>
    </source>
</reference>
<dbReference type="Pfam" id="PF20414">
    <property type="entry name" value="DUF6698"/>
    <property type="match status" value="1"/>
</dbReference>
<dbReference type="KEGG" id="cput:CONPUDRAFT_157071"/>
<gene>
    <name evidence="2" type="ORF">CONPUDRAFT_157071</name>
</gene>
<feature type="region of interest" description="Disordered" evidence="1">
    <location>
        <begin position="1"/>
        <end position="63"/>
    </location>
</feature>
<dbReference type="OrthoDB" id="3248009at2759"/>
<comment type="caution">
    <text evidence="2">The sequence shown here is derived from an EMBL/GenBank/DDBJ whole genome shotgun (WGS) entry which is preliminary data.</text>
</comment>
<protein>
    <submittedName>
        <fullName evidence="2">Uncharacterized protein</fullName>
    </submittedName>
</protein>
<keyword evidence="3" id="KW-1185">Reference proteome</keyword>
<dbReference type="AlphaFoldDB" id="A0A5M3MFA6"/>
<dbReference type="OMA" id="THINWEA"/>
<dbReference type="RefSeq" id="XP_007772197.1">
    <property type="nucleotide sequence ID" value="XM_007774007.1"/>
</dbReference>